<dbReference type="InterPro" id="IPR011009">
    <property type="entry name" value="Kinase-like_dom_sf"/>
</dbReference>
<dbReference type="GO" id="GO:0004674">
    <property type="term" value="F:protein serine/threonine kinase activity"/>
    <property type="evidence" value="ECO:0007669"/>
    <property type="project" value="TreeGrafter"/>
</dbReference>
<feature type="region of interest" description="Disordered" evidence="1">
    <location>
        <begin position="317"/>
        <end position="344"/>
    </location>
</feature>
<feature type="compositionally biased region" description="Low complexity" evidence="1">
    <location>
        <begin position="331"/>
        <end position="344"/>
    </location>
</feature>
<dbReference type="Proteomes" id="UP000268093">
    <property type="component" value="Unassembled WGS sequence"/>
</dbReference>
<comment type="caution">
    <text evidence="3">The sequence shown here is derived from an EMBL/GenBank/DDBJ whole genome shotgun (WGS) entry which is preliminary data.</text>
</comment>
<gene>
    <name evidence="3" type="ORF">BC936DRAFT_142382</name>
</gene>
<feature type="domain" description="Protein kinase" evidence="2">
    <location>
        <begin position="46"/>
        <end position="307"/>
    </location>
</feature>
<name>A0A433DF80_9FUNG</name>
<proteinExistence type="predicted"/>
<dbReference type="OrthoDB" id="2018507at2759"/>
<dbReference type="SMART" id="SM00220">
    <property type="entry name" value="S_TKc"/>
    <property type="match status" value="1"/>
</dbReference>
<dbReference type="Gene3D" id="1.10.510.10">
    <property type="entry name" value="Transferase(Phosphotransferase) domain 1"/>
    <property type="match status" value="1"/>
</dbReference>
<dbReference type="Pfam" id="PF00069">
    <property type="entry name" value="Pkinase"/>
    <property type="match status" value="1"/>
</dbReference>
<dbReference type="PROSITE" id="PS00108">
    <property type="entry name" value="PROTEIN_KINASE_ST"/>
    <property type="match status" value="1"/>
</dbReference>
<dbReference type="GO" id="GO:0005524">
    <property type="term" value="F:ATP binding"/>
    <property type="evidence" value="ECO:0007669"/>
    <property type="project" value="InterPro"/>
</dbReference>
<accession>A0A433DF80</accession>
<evidence type="ECO:0000313" key="3">
    <source>
        <dbReference type="EMBL" id="RUP49498.1"/>
    </source>
</evidence>
<evidence type="ECO:0000313" key="4">
    <source>
        <dbReference type="Proteomes" id="UP000268093"/>
    </source>
</evidence>
<keyword evidence="3" id="KW-0418">Kinase</keyword>
<dbReference type="InterPro" id="IPR008271">
    <property type="entry name" value="Ser/Thr_kinase_AS"/>
</dbReference>
<dbReference type="PANTHER" id="PTHR24361">
    <property type="entry name" value="MITOGEN-ACTIVATED KINASE KINASE KINASE"/>
    <property type="match status" value="1"/>
</dbReference>
<dbReference type="AlphaFoldDB" id="A0A433DF80"/>
<evidence type="ECO:0000259" key="2">
    <source>
        <dbReference type="PROSITE" id="PS50011"/>
    </source>
</evidence>
<evidence type="ECO:0000256" key="1">
    <source>
        <dbReference type="SAM" id="MobiDB-lite"/>
    </source>
</evidence>
<protein>
    <submittedName>
        <fullName evidence="3">Kinase-like domain-containing protein</fullName>
    </submittedName>
</protein>
<dbReference type="SUPFAM" id="SSF56112">
    <property type="entry name" value="Protein kinase-like (PK-like)"/>
    <property type="match status" value="1"/>
</dbReference>
<dbReference type="InterPro" id="IPR000719">
    <property type="entry name" value="Prot_kinase_dom"/>
</dbReference>
<dbReference type="GO" id="GO:0005737">
    <property type="term" value="C:cytoplasm"/>
    <property type="evidence" value="ECO:0007669"/>
    <property type="project" value="TreeGrafter"/>
</dbReference>
<dbReference type="InterPro" id="IPR053235">
    <property type="entry name" value="Ser_Thr_kinase"/>
</dbReference>
<dbReference type="EMBL" id="RBNI01002255">
    <property type="protein sequence ID" value="RUP49498.1"/>
    <property type="molecule type" value="Genomic_DNA"/>
</dbReference>
<organism evidence="3 4">
    <name type="scientific">Jimgerdemannia flammicorona</name>
    <dbReference type="NCBI Taxonomy" id="994334"/>
    <lineage>
        <taxon>Eukaryota</taxon>
        <taxon>Fungi</taxon>
        <taxon>Fungi incertae sedis</taxon>
        <taxon>Mucoromycota</taxon>
        <taxon>Mucoromycotina</taxon>
        <taxon>Endogonomycetes</taxon>
        <taxon>Endogonales</taxon>
        <taxon>Endogonaceae</taxon>
        <taxon>Jimgerdemannia</taxon>
    </lineage>
</organism>
<keyword evidence="4" id="KW-1185">Reference proteome</keyword>
<dbReference type="PROSITE" id="PS50011">
    <property type="entry name" value="PROTEIN_KINASE_DOM"/>
    <property type="match status" value="1"/>
</dbReference>
<keyword evidence="3" id="KW-0808">Transferase</keyword>
<reference evidence="3 4" key="1">
    <citation type="journal article" date="2018" name="New Phytol.">
        <title>Phylogenomics of Endogonaceae and evolution of mycorrhizas within Mucoromycota.</title>
        <authorList>
            <person name="Chang Y."/>
            <person name="Desiro A."/>
            <person name="Na H."/>
            <person name="Sandor L."/>
            <person name="Lipzen A."/>
            <person name="Clum A."/>
            <person name="Barry K."/>
            <person name="Grigoriev I.V."/>
            <person name="Martin F.M."/>
            <person name="Stajich J.E."/>
            <person name="Smith M.E."/>
            <person name="Bonito G."/>
            <person name="Spatafora J.W."/>
        </authorList>
    </citation>
    <scope>NUCLEOTIDE SEQUENCE [LARGE SCALE GENOMIC DNA]</scope>
    <source>
        <strain evidence="3 4">GMNB39</strain>
    </source>
</reference>
<sequence>MFDIFVSRSVTTSIRNFMSALPPLSVPWVNGVPIYFSNPQLIYIGLGAETPTWPSAQGSVYHCREAGGARQSVVIKKYLTIERGKDPITFVMPKELVENEVYTMTKCAPHRNILSLHSIHIYKRYVFLVTPFCNGGTLQGYCFRNRVALSQMVFILKGLLSGLAQIHDHGFIHRDIKCENVFLGEDNTIVIGDFGVSSLTPTVDSSVEEAGVIFFWAPEICASKVIDHKADIWALGIVVLEILNGGKAPYEEDHLDEEEIRRKILKQGRPQYPHNINRLLAEFIDRCLERDPGRRASASELFKHPFLSAYVEEPLFPPRTRKQSSPQPEALTTNTPQTSSLTTPSVDIVDINGTLFSPVIETPNIPNVFSESPKSEASPLSSTDLSSAEVLPHTADHVFNTLPSEELNSPNGSTKDFVSLTELRQVPRSDFWSGELTGKYCYHSIVKLPLKRLLHR</sequence>